<proteinExistence type="predicted"/>
<evidence type="ECO:0000256" key="3">
    <source>
        <dbReference type="ARBA" id="ARBA00022989"/>
    </source>
</evidence>
<evidence type="ECO:0000256" key="5">
    <source>
        <dbReference type="SAM" id="Phobius"/>
    </source>
</evidence>
<dbReference type="Pfam" id="PF01741">
    <property type="entry name" value="MscL"/>
    <property type="match status" value="1"/>
</dbReference>
<gene>
    <name evidence="6" type="ORF">UFOPK3376_00914</name>
</gene>
<evidence type="ECO:0000256" key="1">
    <source>
        <dbReference type="ARBA" id="ARBA00004141"/>
    </source>
</evidence>
<dbReference type="SUPFAM" id="SSF81330">
    <property type="entry name" value="Gated mechanosensitive channel"/>
    <property type="match status" value="1"/>
</dbReference>
<feature type="transmembrane region" description="Helical" evidence="5">
    <location>
        <begin position="83"/>
        <end position="106"/>
    </location>
</feature>
<dbReference type="EMBL" id="CAFBLP010000017">
    <property type="protein sequence ID" value="CAB4872499.1"/>
    <property type="molecule type" value="Genomic_DNA"/>
</dbReference>
<evidence type="ECO:0000256" key="4">
    <source>
        <dbReference type="ARBA" id="ARBA00023136"/>
    </source>
</evidence>
<keyword evidence="3 5" id="KW-1133">Transmembrane helix</keyword>
<sequence length="139" mass="15029">MSEKKGLIQEFKEFIMTGDLVSVAVAFIMGLAVKSVIDSFVKDIFTGTIGLFIKCQEILDPVTGAATGKKDCSGLAGRAYKSLAWGSFVNQLITFVLTALVVFAMVKVYNKATKRDLTQGGPTDNDLLKGILEELKSNK</sequence>
<dbReference type="Gene3D" id="1.10.1200.120">
    <property type="entry name" value="Large-conductance mechanosensitive channel, MscL, domain 1"/>
    <property type="match status" value="1"/>
</dbReference>
<evidence type="ECO:0000313" key="6">
    <source>
        <dbReference type="EMBL" id="CAB4872499.1"/>
    </source>
</evidence>
<organism evidence="6">
    <name type="scientific">freshwater metagenome</name>
    <dbReference type="NCBI Taxonomy" id="449393"/>
    <lineage>
        <taxon>unclassified sequences</taxon>
        <taxon>metagenomes</taxon>
        <taxon>ecological metagenomes</taxon>
    </lineage>
</organism>
<accession>A0A6J7DVY1</accession>
<dbReference type="AlphaFoldDB" id="A0A6J7DVY1"/>
<keyword evidence="2 5" id="KW-0812">Transmembrane</keyword>
<reference evidence="6" key="1">
    <citation type="submission" date="2020-05" db="EMBL/GenBank/DDBJ databases">
        <authorList>
            <person name="Chiriac C."/>
            <person name="Salcher M."/>
            <person name="Ghai R."/>
            <person name="Kavagutti S V."/>
        </authorList>
    </citation>
    <scope>NUCLEOTIDE SEQUENCE</scope>
</reference>
<dbReference type="GO" id="GO:0016020">
    <property type="term" value="C:membrane"/>
    <property type="evidence" value="ECO:0007669"/>
    <property type="project" value="UniProtKB-SubCell"/>
</dbReference>
<dbReference type="PANTHER" id="PTHR30266">
    <property type="entry name" value="MECHANOSENSITIVE CHANNEL MSCL"/>
    <property type="match status" value="1"/>
</dbReference>
<evidence type="ECO:0000256" key="2">
    <source>
        <dbReference type="ARBA" id="ARBA00022692"/>
    </source>
</evidence>
<dbReference type="InterPro" id="IPR036019">
    <property type="entry name" value="MscL_channel"/>
</dbReference>
<keyword evidence="4 5" id="KW-0472">Membrane</keyword>
<dbReference type="PANTHER" id="PTHR30266:SF2">
    <property type="entry name" value="LARGE-CONDUCTANCE MECHANOSENSITIVE CHANNEL"/>
    <property type="match status" value="1"/>
</dbReference>
<feature type="transmembrane region" description="Helical" evidence="5">
    <location>
        <begin position="20"/>
        <end position="37"/>
    </location>
</feature>
<protein>
    <submittedName>
        <fullName evidence="6">Unannotated protein</fullName>
    </submittedName>
</protein>
<name>A0A6J7DVY1_9ZZZZ</name>
<dbReference type="GO" id="GO:0008381">
    <property type="term" value="F:mechanosensitive monoatomic ion channel activity"/>
    <property type="evidence" value="ECO:0007669"/>
    <property type="project" value="TreeGrafter"/>
</dbReference>
<comment type="subcellular location">
    <subcellularLocation>
        <location evidence="1">Membrane</location>
        <topology evidence="1">Multi-pass membrane protein</topology>
    </subcellularLocation>
</comment>
<dbReference type="InterPro" id="IPR037673">
    <property type="entry name" value="MSC/AndL"/>
</dbReference>